<evidence type="ECO:0000313" key="3">
    <source>
        <dbReference type="Proteomes" id="UP001279734"/>
    </source>
</evidence>
<keyword evidence="3" id="KW-1185">Reference proteome</keyword>
<proteinExistence type="predicted"/>
<reference evidence="2" key="1">
    <citation type="submission" date="2023-05" db="EMBL/GenBank/DDBJ databases">
        <title>Nepenthes gracilis genome sequencing.</title>
        <authorList>
            <person name="Fukushima K."/>
        </authorList>
    </citation>
    <scope>NUCLEOTIDE SEQUENCE</scope>
    <source>
        <strain evidence="2">SING2019-196</strain>
    </source>
</reference>
<dbReference type="AlphaFoldDB" id="A0AAD3XG59"/>
<name>A0AAD3XG59_NEPGR</name>
<evidence type="ECO:0008006" key="4">
    <source>
        <dbReference type="Google" id="ProtNLM"/>
    </source>
</evidence>
<evidence type="ECO:0000313" key="2">
    <source>
        <dbReference type="EMBL" id="GMH03390.1"/>
    </source>
</evidence>
<accession>A0AAD3XG59</accession>
<dbReference type="Proteomes" id="UP001279734">
    <property type="component" value="Unassembled WGS sequence"/>
</dbReference>
<feature type="signal peptide" evidence="1">
    <location>
        <begin position="1"/>
        <end position="25"/>
    </location>
</feature>
<organism evidence="2 3">
    <name type="scientific">Nepenthes gracilis</name>
    <name type="common">Slender pitcher plant</name>
    <dbReference type="NCBI Taxonomy" id="150966"/>
    <lineage>
        <taxon>Eukaryota</taxon>
        <taxon>Viridiplantae</taxon>
        <taxon>Streptophyta</taxon>
        <taxon>Embryophyta</taxon>
        <taxon>Tracheophyta</taxon>
        <taxon>Spermatophyta</taxon>
        <taxon>Magnoliopsida</taxon>
        <taxon>eudicotyledons</taxon>
        <taxon>Gunneridae</taxon>
        <taxon>Pentapetalae</taxon>
        <taxon>Caryophyllales</taxon>
        <taxon>Nepenthaceae</taxon>
        <taxon>Nepenthes</taxon>
    </lineage>
</organism>
<protein>
    <recommendedName>
        <fullName evidence="4">Secreted protein</fullName>
    </recommendedName>
</protein>
<dbReference type="EMBL" id="BSYO01000004">
    <property type="protein sequence ID" value="GMH03390.1"/>
    <property type="molecule type" value="Genomic_DNA"/>
</dbReference>
<keyword evidence="1" id="KW-0732">Signal</keyword>
<gene>
    <name evidence="2" type="ORF">Nepgr_005229</name>
</gene>
<feature type="chain" id="PRO_5042070470" description="Secreted protein" evidence="1">
    <location>
        <begin position="26"/>
        <end position="104"/>
    </location>
</feature>
<sequence>MGFNLLCFCWHYLVLLLLIGGPGDGYLWLCRTCPVALLMLRLPQVVLEYCCCYRRYARLWFGRAVLLLRFLSDAASVPWLCGSCFMFHGHCGDTGCDCSCPSRQ</sequence>
<evidence type="ECO:0000256" key="1">
    <source>
        <dbReference type="SAM" id="SignalP"/>
    </source>
</evidence>
<comment type="caution">
    <text evidence="2">The sequence shown here is derived from an EMBL/GenBank/DDBJ whole genome shotgun (WGS) entry which is preliminary data.</text>
</comment>